<dbReference type="Proteomes" id="UP001176468">
    <property type="component" value="Unassembled WGS sequence"/>
</dbReference>
<reference evidence="1" key="1">
    <citation type="submission" date="2023-07" db="EMBL/GenBank/DDBJ databases">
        <authorList>
            <person name="Kim M.K."/>
        </authorList>
    </citation>
    <scope>NUCLEOTIDE SEQUENCE</scope>
    <source>
        <strain evidence="1">CA1-15</strain>
    </source>
</reference>
<evidence type="ECO:0000313" key="1">
    <source>
        <dbReference type="EMBL" id="MDO7841461.1"/>
    </source>
</evidence>
<name>A0ABT8ZXF0_9SPHN</name>
<evidence type="ECO:0000313" key="2">
    <source>
        <dbReference type="Proteomes" id="UP001176468"/>
    </source>
</evidence>
<protein>
    <recommendedName>
        <fullName evidence="3">ANTAR domain-containing protein</fullName>
    </recommendedName>
</protein>
<accession>A0ABT8ZXF0</accession>
<comment type="caution">
    <text evidence="1">The sequence shown here is derived from an EMBL/GenBank/DDBJ whole genome shotgun (WGS) entry which is preliminary data.</text>
</comment>
<keyword evidence="2" id="KW-1185">Reference proteome</keyword>
<gene>
    <name evidence="1" type="ORF">Q5H94_03920</name>
</gene>
<dbReference type="RefSeq" id="WP_304559919.1">
    <property type="nucleotide sequence ID" value="NZ_JAUQSZ010000002.1"/>
</dbReference>
<sequence>MQGNTADHDVRSDLGARIAALAMRRRPSDLAVELDSIRHIAAANGLLAVVAVAHALESAVARGERGPLVQGWLTVLNDAVRSDRQDKALGELFASACGVRFAS</sequence>
<dbReference type="EMBL" id="JAUQSZ010000002">
    <property type="protein sequence ID" value="MDO7841461.1"/>
    <property type="molecule type" value="Genomic_DNA"/>
</dbReference>
<organism evidence="1 2">
    <name type="scientific">Sphingomonas immobilis</name>
    <dbReference type="NCBI Taxonomy" id="3063997"/>
    <lineage>
        <taxon>Bacteria</taxon>
        <taxon>Pseudomonadati</taxon>
        <taxon>Pseudomonadota</taxon>
        <taxon>Alphaproteobacteria</taxon>
        <taxon>Sphingomonadales</taxon>
        <taxon>Sphingomonadaceae</taxon>
        <taxon>Sphingomonas</taxon>
    </lineage>
</organism>
<proteinExistence type="predicted"/>
<evidence type="ECO:0008006" key="3">
    <source>
        <dbReference type="Google" id="ProtNLM"/>
    </source>
</evidence>